<name>A0A5R8YSJ4_9PSED</name>
<keyword evidence="2" id="KW-1185">Reference proteome</keyword>
<proteinExistence type="predicted"/>
<reference evidence="1 2" key="1">
    <citation type="submission" date="2019-05" db="EMBL/GenBank/DDBJ databases">
        <title>Pseudomonas sp. SC006 isolated from lettuce that can produce HBGAs.</title>
        <authorList>
            <person name="Wang D."/>
            <person name="Liao N."/>
            <person name="Liu D."/>
            <person name="Zhang Z."/>
            <person name="Zou S."/>
        </authorList>
    </citation>
    <scope>NUCLEOTIDE SEQUENCE [LARGE SCALE GENOMIC DNA]</scope>
    <source>
        <strain evidence="1 2">SC006</strain>
    </source>
</reference>
<protein>
    <submittedName>
        <fullName evidence="1">Uncharacterized protein</fullName>
    </submittedName>
</protein>
<comment type="caution">
    <text evidence="1">The sequence shown here is derived from an EMBL/GenBank/DDBJ whole genome shotgun (WGS) entry which is preliminary data.</text>
</comment>
<evidence type="ECO:0000313" key="2">
    <source>
        <dbReference type="Proteomes" id="UP000309819"/>
    </source>
</evidence>
<gene>
    <name evidence="1" type="ORF">FEM01_19010</name>
</gene>
<dbReference type="RefSeq" id="WP_138221018.1">
    <property type="nucleotide sequence ID" value="NZ_VAUO01000010.1"/>
</dbReference>
<dbReference type="OrthoDB" id="6778613at2"/>
<dbReference type="Proteomes" id="UP000309819">
    <property type="component" value="Unassembled WGS sequence"/>
</dbReference>
<dbReference type="EMBL" id="VAUO01000010">
    <property type="protein sequence ID" value="TLP56075.1"/>
    <property type="molecule type" value="Genomic_DNA"/>
</dbReference>
<evidence type="ECO:0000313" key="1">
    <source>
        <dbReference type="EMBL" id="TLP56075.1"/>
    </source>
</evidence>
<sequence>MLTVTKNPPVVGHGQVLRGPVAQASRREALLAGTYDKGIYLRPNLSNGGKIPASSPLSASPDIWIAGTQPVKDFRNALATSNSYASQSPGTITQGTPNYIYVRGCNGAPVSTTTKVQLYGVPCASIQWPSEWAKYGIPTDRDHPDGTPPYYDSSIVNLASSGIGVAADTFVWSNPQPPSGGSDHYCFITWMNNAGNPFPDVFSQLDMSALVTNNLQFGWRNVSMQSGRSPTRQMSSQLIIPDDVTAGSREYSLQITNMGFPETGWTLSMSCSQTDSKGNPIAINNVAMPAVGHFVGVRCTLAPGYSALLTLNLYKNNGPDSQPGAAIDITPAYFADGSTLELQEALDRGLVDFALSHALHRAFAATEVANIRPRPVVLLGADGLQII</sequence>
<organism evidence="1 2">
    <name type="scientific">Pseudomonas mosselii</name>
    <dbReference type="NCBI Taxonomy" id="78327"/>
    <lineage>
        <taxon>Bacteria</taxon>
        <taxon>Pseudomonadati</taxon>
        <taxon>Pseudomonadota</taxon>
        <taxon>Gammaproteobacteria</taxon>
        <taxon>Pseudomonadales</taxon>
        <taxon>Pseudomonadaceae</taxon>
        <taxon>Pseudomonas</taxon>
    </lineage>
</organism>
<dbReference type="AlphaFoldDB" id="A0A5R8YSJ4"/>
<accession>A0A5R8YSJ4</accession>